<protein>
    <recommendedName>
        <fullName evidence="1">Beta-lactamase-related domain-containing protein</fullName>
    </recommendedName>
</protein>
<dbReference type="GeneID" id="83198727"/>
<keyword evidence="3" id="KW-1185">Reference proteome</keyword>
<dbReference type="EMBL" id="JAPQKS010000002">
    <property type="protein sequence ID" value="KAJ5247144.1"/>
    <property type="molecule type" value="Genomic_DNA"/>
</dbReference>
<reference evidence="2" key="2">
    <citation type="journal article" date="2023" name="IMA Fungus">
        <title>Comparative genomic study of the Penicillium genus elucidates a diverse pangenome and 15 lateral gene transfer events.</title>
        <authorList>
            <person name="Petersen C."/>
            <person name="Sorensen T."/>
            <person name="Nielsen M.R."/>
            <person name="Sondergaard T.E."/>
            <person name="Sorensen J.L."/>
            <person name="Fitzpatrick D.A."/>
            <person name="Frisvad J.C."/>
            <person name="Nielsen K.L."/>
        </authorList>
    </citation>
    <scope>NUCLEOTIDE SEQUENCE</scope>
    <source>
        <strain evidence="2">IBT 19713</strain>
    </source>
</reference>
<evidence type="ECO:0000313" key="2">
    <source>
        <dbReference type="EMBL" id="KAJ5247144.1"/>
    </source>
</evidence>
<dbReference type="Proteomes" id="UP001150941">
    <property type="component" value="Unassembled WGS sequence"/>
</dbReference>
<dbReference type="InterPro" id="IPR001466">
    <property type="entry name" value="Beta-lactam-related"/>
</dbReference>
<gene>
    <name evidence="2" type="ORF">N7468_002127</name>
</gene>
<dbReference type="InterPro" id="IPR012338">
    <property type="entry name" value="Beta-lactam/transpept-like"/>
</dbReference>
<reference evidence="2" key="1">
    <citation type="submission" date="2022-11" db="EMBL/GenBank/DDBJ databases">
        <authorList>
            <person name="Petersen C."/>
        </authorList>
    </citation>
    <scope>NUCLEOTIDE SEQUENCE</scope>
    <source>
        <strain evidence="2">IBT 19713</strain>
    </source>
</reference>
<proteinExistence type="predicted"/>
<comment type="caution">
    <text evidence="2">The sequence shown here is derived from an EMBL/GenBank/DDBJ whole genome shotgun (WGS) entry which is preliminary data.</text>
</comment>
<dbReference type="AlphaFoldDB" id="A0A9W9PHX3"/>
<evidence type="ECO:0000259" key="1">
    <source>
        <dbReference type="Pfam" id="PF00144"/>
    </source>
</evidence>
<feature type="domain" description="Beta-lactamase-related" evidence="1">
    <location>
        <begin position="16"/>
        <end position="339"/>
    </location>
</feature>
<sequence>MSEVHGFSDPSFEPVRETLRQRIASENELGASICVNIAGKTVLDIWGGHADLAKTRLWEKDTIGPVWSCSKVVTNLAALLLIDRGLLDPAAPVANHSSGLAAWETPFTKEDLLDLEASTARLAAQAPWWTPGSQSGYHLLTQGHLVGEIIRRVTGKGLQQFVAEELAGPLGADFHYGVPEELWPRTAELIKPAALQLPMDDPDSVSAKTLRGTPVGLSTTGPGFRGAVIGAGNGFSNARALARIGSIVSLDGVVDGDRPFLTVGAVEKLQEEQVAGHDLVVSAFVRFGLGVALSDKRTIEWIPEGRIVYWGGWGGSILIMDRDRKMTISYTMNKMSSAGLLGNENTEIYVKQIYEIVEALA</sequence>
<dbReference type="PANTHER" id="PTHR43319:SF3">
    <property type="entry name" value="BETA-LACTAMASE-RELATED DOMAIN-CONTAINING PROTEIN"/>
    <property type="match status" value="1"/>
</dbReference>
<dbReference type="PANTHER" id="PTHR43319">
    <property type="entry name" value="BETA-LACTAMASE-RELATED"/>
    <property type="match status" value="1"/>
</dbReference>
<dbReference type="OrthoDB" id="5946976at2759"/>
<dbReference type="Gene3D" id="3.40.710.10">
    <property type="entry name" value="DD-peptidase/beta-lactamase superfamily"/>
    <property type="match status" value="1"/>
</dbReference>
<dbReference type="SUPFAM" id="SSF56601">
    <property type="entry name" value="beta-lactamase/transpeptidase-like"/>
    <property type="match status" value="1"/>
</dbReference>
<organism evidence="2 3">
    <name type="scientific">Penicillium chermesinum</name>
    <dbReference type="NCBI Taxonomy" id="63820"/>
    <lineage>
        <taxon>Eukaryota</taxon>
        <taxon>Fungi</taxon>
        <taxon>Dikarya</taxon>
        <taxon>Ascomycota</taxon>
        <taxon>Pezizomycotina</taxon>
        <taxon>Eurotiomycetes</taxon>
        <taxon>Eurotiomycetidae</taxon>
        <taxon>Eurotiales</taxon>
        <taxon>Aspergillaceae</taxon>
        <taxon>Penicillium</taxon>
    </lineage>
</organism>
<name>A0A9W9PHX3_9EURO</name>
<dbReference type="RefSeq" id="XP_058334565.1">
    <property type="nucleotide sequence ID" value="XM_058471424.1"/>
</dbReference>
<dbReference type="Pfam" id="PF00144">
    <property type="entry name" value="Beta-lactamase"/>
    <property type="match status" value="1"/>
</dbReference>
<evidence type="ECO:0000313" key="3">
    <source>
        <dbReference type="Proteomes" id="UP001150941"/>
    </source>
</evidence>
<accession>A0A9W9PHX3</accession>
<dbReference type="InterPro" id="IPR052907">
    <property type="entry name" value="Beta-lactamase/esterase"/>
</dbReference>